<dbReference type="InterPro" id="IPR051675">
    <property type="entry name" value="Endo/Exo/Phosphatase_dom_1"/>
</dbReference>
<gene>
    <name evidence="2" type="ORF">C0Z18_13740</name>
</gene>
<dbReference type="GO" id="GO:0015628">
    <property type="term" value="P:protein secretion by the type II secretion system"/>
    <property type="evidence" value="ECO:0007669"/>
    <property type="project" value="TreeGrafter"/>
</dbReference>
<dbReference type="OrthoDB" id="8687931at2"/>
<dbReference type="PROSITE" id="PS51257">
    <property type="entry name" value="PROKAR_LIPOPROTEIN"/>
    <property type="match status" value="1"/>
</dbReference>
<dbReference type="PANTHER" id="PTHR21180:SF32">
    <property type="entry name" value="ENDONUCLEASE_EXONUCLEASE_PHOSPHATASE FAMILY DOMAIN-CONTAINING PROTEIN 1"/>
    <property type="match status" value="1"/>
</dbReference>
<dbReference type="PANTHER" id="PTHR21180">
    <property type="entry name" value="ENDONUCLEASE/EXONUCLEASE/PHOSPHATASE FAMILY DOMAIN-CONTAINING PROTEIN 1"/>
    <property type="match status" value="1"/>
</dbReference>
<dbReference type="AlphaFoldDB" id="A0A2N7VQH6"/>
<dbReference type="Proteomes" id="UP000235616">
    <property type="component" value="Unassembled WGS sequence"/>
</dbReference>
<evidence type="ECO:0000256" key="1">
    <source>
        <dbReference type="SAM" id="SignalP"/>
    </source>
</evidence>
<reference evidence="2 3" key="1">
    <citation type="submission" date="2018-01" db="EMBL/GenBank/DDBJ databases">
        <title>Whole genome analyses suggest that Burkholderia sensu lato contains two further novel genera in the rhizoxinica-symbiotica group Mycetohabitans gen. nov., and Trinickia gen. nov.: implications for the evolution of diazotrophy and nodulation in the Burkholderiaceae.</title>
        <authorList>
            <person name="Estrada-de los Santos P."/>
            <person name="Palmer M."/>
            <person name="Chavez-Ramirez B."/>
            <person name="Beukes C."/>
            <person name="Steenkamp E.T."/>
            <person name="Hirsch A.M."/>
            <person name="Manyaka P."/>
            <person name="Maluk M."/>
            <person name="Lafos M."/>
            <person name="Crook M."/>
            <person name="Gross E."/>
            <person name="Simon M.F."/>
            <person name="Bueno dos Reis Junior F."/>
            <person name="Poole P.S."/>
            <person name="Venter S.N."/>
            <person name="James E.K."/>
        </authorList>
    </citation>
    <scope>NUCLEOTIDE SEQUENCE [LARGE SCALE GENOMIC DNA]</scope>
    <source>
        <strain evidence="2 3">GIMN1.004</strain>
    </source>
</reference>
<dbReference type="Gene3D" id="1.10.150.280">
    <property type="entry name" value="AF1531-like domain"/>
    <property type="match status" value="1"/>
</dbReference>
<dbReference type="GO" id="GO:0015627">
    <property type="term" value="C:type II protein secretion system complex"/>
    <property type="evidence" value="ECO:0007669"/>
    <property type="project" value="TreeGrafter"/>
</dbReference>
<dbReference type="EMBL" id="PNYA01000011">
    <property type="protein sequence ID" value="PMS19385.1"/>
    <property type="molecule type" value="Genomic_DNA"/>
</dbReference>
<comment type="caution">
    <text evidence="2">The sequence shown here is derived from an EMBL/GenBank/DDBJ whole genome shotgun (WGS) entry which is preliminary data.</text>
</comment>
<sequence length="118" mass="12482">MFKRMLSFAVALAAACPILLTHAADVDVNTADEAALRGIKGIGPAKARAIVEERAARGPFQDADDLGQRVKGLGGQTVERLRAEGLTVSGALHPVPWAFRYGRHAFDAANASHPFSFG</sequence>
<keyword evidence="3" id="KW-1185">Reference proteome</keyword>
<protein>
    <submittedName>
        <fullName evidence="2">Competence protein ComE</fullName>
    </submittedName>
</protein>
<feature type="chain" id="PRO_5014743828" evidence="1">
    <location>
        <begin position="24"/>
        <end position="118"/>
    </location>
</feature>
<keyword evidence="1" id="KW-0732">Signal</keyword>
<dbReference type="Pfam" id="PF12836">
    <property type="entry name" value="HHH_3"/>
    <property type="match status" value="1"/>
</dbReference>
<dbReference type="InterPro" id="IPR010994">
    <property type="entry name" value="RuvA_2-like"/>
</dbReference>
<feature type="signal peptide" evidence="1">
    <location>
        <begin position="1"/>
        <end position="23"/>
    </location>
</feature>
<accession>A0A2N7VQH6</accession>
<proteinExistence type="predicted"/>
<evidence type="ECO:0000313" key="2">
    <source>
        <dbReference type="EMBL" id="PMS19385.1"/>
    </source>
</evidence>
<evidence type="ECO:0000313" key="3">
    <source>
        <dbReference type="Proteomes" id="UP000235616"/>
    </source>
</evidence>
<name>A0A2N7VQH6_9BURK</name>
<organism evidence="2 3">
    <name type="scientific">Trinickia dabaoshanensis</name>
    <dbReference type="NCBI Taxonomy" id="564714"/>
    <lineage>
        <taxon>Bacteria</taxon>
        <taxon>Pseudomonadati</taxon>
        <taxon>Pseudomonadota</taxon>
        <taxon>Betaproteobacteria</taxon>
        <taxon>Burkholderiales</taxon>
        <taxon>Burkholderiaceae</taxon>
        <taxon>Trinickia</taxon>
    </lineage>
</organism>
<dbReference type="SUPFAM" id="SSF47781">
    <property type="entry name" value="RuvA domain 2-like"/>
    <property type="match status" value="1"/>
</dbReference>